<evidence type="ECO:0000313" key="1">
    <source>
        <dbReference type="Proteomes" id="UP000887576"/>
    </source>
</evidence>
<dbReference type="WBParaSite" id="JU765_v2.g10176.t1">
    <property type="protein sequence ID" value="JU765_v2.g10176.t1"/>
    <property type="gene ID" value="JU765_v2.g10176"/>
</dbReference>
<evidence type="ECO:0000313" key="2">
    <source>
        <dbReference type="WBParaSite" id="JU765_v2.g10176.t1"/>
    </source>
</evidence>
<reference evidence="2" key="1">
    <citation type="submission" date="2022-11" db="UniProtKB">
        <authorList>
            <consortium name="WormBaseParasite"/>
        </authorList>
    </citation>
    <scope>IDENTIFICATION</scope>
</reference>
<organism evidence="1 2">
    <name type="scientific">Panagrolaimus sp. JU765</name>
    <dbReference type="NCBI Taxonomy" id="591449"/>
    <lineage>
        <taxon>Eukaryota</taxon>
        <taxon>Metazoa</taxon>
        <taxon>Ecdysozoa</taxon>
        <taxon>Nematoda</taxon>
        <taxon>Chromadorea</taxon>
        <taxon>Rhabditida</taxon>
        <taxon>Tylenchina</taxon>
        <taxon>Panagrolaimomorpha</taxon>
        <taxon>Panagrolaimoidea</taxon>
        <taxon>Panagrolaimidae</taxon>
        <taxon>Panagrolaimus</taxon>
    </lineage>
</organism>
<sequence>MSDSIDIKPVFESIRVKQEPRDYDEPKPKKLDIHDMVRRRKAIKRKAGKRKRRKKRRKKRQNKSVRKIVSAIKAAKKALIYNLGFDPHKEKVADFNPVIPEDPDLPDTEEKEPSTSIPNRSNNTAPAAEDLLDIILGQQEQLFSENFKNKKKPLTAEELKEKEERRLKRLQRLEENKKKELELKKMKEKQAREMEQEKRRQEQSPVKRKSRFSDDLPSAVTSNPSSSNAILPMFPSTSVSPPQMPLPLPNPSLPFNPAALAFLQQNTIDFQQAMLQQQLNLELLALQANPLMNQVLQQQLNPFLAIQPQLPVMAPSAPNLGFVYPPPPQDDIQYQMANAAALNYMTVPAPPPPPETGATNTPVEEAKVDKKAHLEKVVAVVKPMADKYGKRYKLSSDDYKKMCKKLVKQIAKYNTIPKTSKVESLVKEYATYLHNKHHRHKS</sequence>
<name>A0AC34PUY1_9BILA</name>
<accession>A0AC34PUY1</accession>
<dbReference type="Proteomes" id="UP000887576">
    <property type="component" value="Unplaced"/>
</dbReference>
<protein>
    <submittedName>
        <fullName evidence="2">Uncharacterized protein</fullName>
    </submittedName>
</protein>
<proteinExistence type="predicted"/>